<gene>
    <name evidence="1" type="ORF">A2Z42_03855</name>
</gene>
<reference evidence="1 2" key="1">
    <citation type="journal article" date="2016" name="Nat. Commun.">
        <title>Thousands of microbial genomes shed light on interconnected biogeochemical processes in an aquifer system.</title>
        <authorList>
            <person name="Anantharaman K."/>
            <person name="Brown C.T."/>
            <person name="Hug L.A."/>
            <person name="Sharon I."/>
            <person name="Castelle C.J."/>
            <person name="Probst A.J."/>
            <person name="Thomas B.C."/>
            <person name="Singh A."/>
            <person name="Wilkins M.J."/>
            <person name="Karaoz U."/>
            <person name="Brodie E.L."/>
            <person name="Williams K.H."/>
            <person name="Hubbard S.S."/>
            <person name="Banfield J.F."/>
        </authorList>
    </citation>
    <scope>NUCLEOTIDE SEQUENCE [LARGE SCALE GENOMIC DNA]</scope>
</reference>
<evidence type="ECO:0000313" key="1">
    <source>
        <dbReference type="EMBL" id="OGY28206.1"/>
    </source>
</evidence>
<protein>
    <recommendedName>
        <fullName evidence="3">DUF2283 domain-containing protein</fullName>
    </recommendedName>
</protein>
<dbReference type="AlphaFoldDB" id="A0A1G1WKH1"/>
<dbReference type="InterPro" id="IPR019270">
    <property type="entry name" value="DUF2283"/>
</dbReference>
<accession>A0A1G1WKH1</accession>
<name>A0A1G1WKH1_9BACT</name>
<evidence type="ECO:0000313" key="2">
    <source>
        <dbReference type="Proteomes" id="UP000176645"/>
    </source>
</evidence>
<proteinExistence type="predicted"/>
<comment type="caution">
    <text evidence="1">The sequence shown here is derived from an EMBL/GenBank/DDBJ whole genome shotgun (WGS) entry which is preliminary data.</text>
</comment>
<organism evidence="1 2">
    <name type="scientific">Candidatus Woykebacteria bacterium RBG_19FT_COMBO_43_10</name>
    <dbReference type="NCBI Taxonomy" id="1802598"/>
    <lineage>
        <taxon>Bacteria</taxon>
        <taxon>Candidatus Woykeibacteriota</taxon>
    </lineage>
</organism>
<sequence length="72" mass="8172">MQKIKILYDKTANSLVVWFDSADKEFIAQEVEDDTILMKDKKGKVIGLEKLNYISSKEPQPKSLPVEVVTTS</sequence>
<dbReference type="Proteomes" id="UP000176645">
    <property type="component" value="Unassembled WGS sequence"/>
</dbReference>
<dbReference type="EMBL" id="MHCU01000009">
    <property type="protein sequence ID" value="OGY28206.1"/>
    <property type="molecule type" value="Genomic_DNA"/>
</dbReference>
<evidence type="ECO:0008006" key="3">
    <source>
        <dbReference type="Google" id="ProtNLM"/>
    </source>
</evidence>
<dbReference type="Pfam" id="PF10049">
    <property type="entry name" value="DUF2283"/>
    <property type="match status" value="1"/>
</dbReference>